<proteinExistence type="predicted"/>
<reference evidence="7" key="1">
    <citation type="submission" date="2014-12" db="EMBL/GenBank/DDBJ databases">
        <title>Genome Sequence of Valsa Canker Pathogens Uncovers a Specific Adaption of Colonization on Woody Bark.</title>
        <authorList>
            <person name="Yin Z."/>
            <person name="Liu H."/>
            <person name="Gao X."/>
            <person name="Li Z."/>
            <person name="Song N."/>
            <person name="Ke X."/>
            <person name="Dai Q."/>
            <person name="Wu Y."/>
            <person name="Sun Y."/>
            <person name="Xu J.-R."/>
            <person name="Kang Z.K."/>
            <person name="Wang L."/>
            <person name="Huang L."/>
        </authorList>
    </citation>
    <scope>NUCLEOTIDE SEQUENCE [LARGE SCALE GENOMIC DNA]</scope>
    <source>
        <strain evidence="7">03-8</strain>
    </source>
</reference>
<dbReference type="OrthoDB" id="444255at2759"/>
<dbReference type="Proteomes" id="UP000078559">
    <property type="component" value="Chromosome 11"/>
</dbReference>
<feature type="domain" description="LicD/FKTN/FKRP nucleotidyltransferase" evidence="6">
    <location>
        <begin position="227"/>
        <end position="265"/>
    </location>
</feature>
<evidence type="ECO:0000313" key="7">
    <source>
        <dbReference type="EMBL" id="KUI73899.1"/>
    </source>
</evidence>
<dbReference type="SMR" id="A0A194WBX0"/>
<gene>
    <name evidence="7" type="ORF">VM1G_09566</name>
</gene>
<protein>
    <submittedName>
        <fullName evidence="7">Protein MNN4</fullName>
    </submittedName>
</protein>
<feature type="signal peptide" evidence="5">
    <location>
        <begin position="1"/>
        <end position="19"/>
    </location>
</feature>
<dbReference type="AlphaFoldDB" id="A0A194WBX0"/>
<organism evidence="7 8">
    <name type="scientific">Cytospora mali</name>
    <name type="common">Apple Valsa canker fungus</name>
    <name type="synonym">Valsa mali</name>
    <dbReference type="NCBI Taxonomy" id="578113"/>
    <lineage>
        <taxon>Eukaryota</taxon>
        <taxon>Fungi</taxon>
        <taxon>Dikarya</taxon>
        <taxon>Ascomycota</taxon>
        <taxon>Pezizomycotina</taxon>
        <taxon>Sordariomycetes</taxon>
        <taxon>Sordariomycetidae</taxon>
        <taxon>Diaporthales</taxon>
        <taxon>Cytosporaceae</taxon>
        <taxon>Cytospora</taxon>
    </lineage>
</organism>
<dbReference type="PANTHER" id="PTHR15407">
    <property type="entry name" value="FUKUTIN-RELATED"/>
    <property type="match status" value="1"/>
</dbReference>
<keyword evidence="4" id="KW-0472">Membrane</keyword>
<evidence type="ECO:0000256" key="4">
    <source>
        <dbReference type="ARBA" id="ARBA00023136"/>
    </source>
</evidence>
<feature type="domain" description="LicD/FKTN/FKRP nucleotidyltransferase" evidence="6">
    <location>
        <begin position="108"/>
        <end position="214"/>
    </location>
</feature>
<evidence type="ECO:0000259" key="6">
    <source>
        <dbReference type="Pfam" id="PF04991"/>
    </source>
</evidence>
<dbReference type="GO" id="GO:0009100">
    <property type="term" value="P:glycoprotein metabolic process"/>
    <property type="evidence" value="ECO:0007669"/>
    <property type="project" value="UniProtKB-ARBA"/>
</dbReference>
<comment type="subcellular location">
    <subcellularLocation>
        <location evidence="1">Membrane</location>
        <topology evidence="1">Single-pass membrane protein</topology>
    </subcellularLocation>
</comment>
<dbReference type="Pfam" id="PF04991">
    <property type="entry name" value="LicD"/>
    <property type="match status" value="2"/>
</dbReference>
<evidence type="ECO:0000256" key="5">
    <source>
        <dbReference type="SAM" id="SignalP"/>
    </source>
</evidence>
<evidence type="ECO:0000256" key="3">
    <source>
        <dbReference type="ARBA" id="ARBA00022989"/>
    </source>
</evidence>
<sequence>MKSIQTLLLALSLVTTALALPDTPERRAASRKKPDEKYFQEAGGNEKLGHYDGRYFQGEVDYEDHREAGGNEKLGHYDGRYFQGEVDYEDHRVALRHLIRSYLSVFRALGIETWLAHGTLLGWWWNGQIMPWDYDLDVQVTASTLQYLGDHYNRTMHEYRYIDEATGEEMTKVYLLDVNPHHVDRARGNGMNVIDSRWVDTSNGMFIDMTGLAEREPVKAPGIWACKNNHRYKTTDLYPMRETEFEGVPAIVPYAFDAVLTAEYGKKSLVTTSWQGHNWDPNVKEWVKKQS</sequence>
<keyword evidence="3" id="KW-1133">Transmembrane helix</keyword>
<keyword evidence="8" id="KW-1185">Reference proteome</keyword>
<dbReference type="InterPro" id="IPR009644">
    <property type="entry name" value="FKTN/MNN4/W02B3.4-1"/>
</dbReference>
<name>A0A194WBX0_CYTMA</name>
<feature type="chain" id="PRO_5008267303" evidence="5">
    <location>
        <begin position="20"/>
        <end position="291"/>
    </location>
</feature>
<keyword evidence="5" id="KW-0732">Signal</keyword>
<evidence type="ECO:0000313" key="8">
    <source>
        <dbReference type="Proteomes" id="UP000078559"/>
    </source>
</evidence>
<dbReference type="EMBL" id="CM003108">
    <property type="protein sequence ID" value="KUI73899.1"/>
    <property type="molecule type" value="Genomic_DNA"/>
</dbReference>
<accession>A0A194WBX0</accession>
<keyword evidence="2" id="KW-0812">Transmembrane</keyword>
<evidence type="ECO:0000256" key="1">
    <source>
        <dbReference type="ARBA" id="ARBA00004167"/>
    </source>
</evidence>
<dbReference type="InterPro" id="IPR007074">
    <property type="entry name" value="LicD/FKTN/FKRP_NTP_transf"/>
</dbReference>
<dbReference type="PANTHER" id="PTHR15407:SF28">
    <property type="entry name" value="RIBITOL-5-PHOSPHATE TRANSFERASE FKTN"/>
    <property type="match status" value="1"/>
</dbReference>
<evidence type="ECO:0000256" key="2">
    <source>
        <dbReference type="ARBA" id="ARBA00022692"/>
    </source>
</evidence>
<dbReference type="GO" id="GO:0016020">
    <property type="term" value="C:membrane"/>
    <property type="evidence" value="ECO:0007669"/>
    <property type="project" value="UniProtKB-SubCell"/>
</dbReference>